<comment type="caution">
    <text evidence="1">The sequence shown here is derived from an EMBL/GenBank/DDBJ whole genome shotgun (WGS) entry which is preliminary data.</text>
</comment>
<evidence type="ECO:0000313" key="2">
    <source>
        <dbReference type="Proteomes" id="UP000663860"/>
    </source>
</evidence>
<organism evidence="1 2">
    <name type="scientific">Adineta steineri</name>
    <dbReference type="NCBI Taxonomy" id="433720"/>
    <lineage>
        <taxon>Eukaryota</taxon>
        <taxon>Metazoa</taxon>
        <taxon>Spiralia</taxon>
        <taxon>Gnathifera</taxon>
        <taxon>Rotifera</taxon>
        <taxon>Eurotatoria</taxon>
        <taxon>Bdelloidea</taxon>
        <taxon>Adinetida</taxon>
        <taxon>Adinetidae</taxon>
        <taxon>Adineta</taxon>
    </lineage>
</organism>
<protein>
    <submittedName>
        <fullName evidence="1">Uncharacterized protein</fullName>
    </submittedName>
</protein>
<evidence type="ECO:0000313" key="1">
    <source>
        <dbReference type="EMBL" id="CAF1292390.1"/>
    </source>
</evidence>
<accession>A0A815D700</accession>
<dbReference type="Proteomes" id="UP000663860">
    <property type="component" value="Unassembled WGS sequence"/>
</dbReference>
<sequence length="80" mass="9648">MFYENDLDHIETEGIDHCYDCRAEIFILKNYFIQIKQINDEKQLKKSIAQLSYEISTNIYEKHRPKIINGRRALNIIMKK</sequence>
<dbReference type="AlphaFoldDB" id="A0A815D700"/>
<proteinExistence type="predicted"/>
<reference evidence="1" key="1">
    <citation type="submission" date="2021-02" db="EMBL/GenBank/DDBJ databases">
        <authorList>
            <person name="Nowell W R."/>
        </authorList>
    </citation>
    <scope>NUCLEOTIDE SEQUENCE</scope>
</reference>
<gene>
    <name evidence="1" type="ORF">IZO911_LOCUS33587</name>
</gene>
<dbReference type="EMBL" id="CAJNOE010000624">
    <property type="protein sequence ID" value="CAF1292390.1"/>
    <property type="molecule type" value="Genomic_DNA"/>
</dbReference>
<name>A0A815D700_9BILA</name>